<feature type="transmembrane region" description="Helical" evidence="7">
    <location>
        <begin position="395"/>
        <end position="414"/>
    </location>
</feature>
<comment type="subcellular location">
    <subcellularLocation>
        <location evidence="1">Cell membrane</location>
        <topology evidence="1">Multi-pass membrane protein</topology>
    </subcellularLocation>
</comment>
<feature type="transmembrane region" description="Helical" evidence="7">
    <location>
        <begin position="370"/>
        <end position="389"/>
    </location>
</feature>
<dbReference type="SUPFAM" id="SSF103473">
    <property type="entry name" value="MFS general substrate transporter"/>
    <property type="match status" value="1"/>
</dbReference>
<dbReference type="EMBL" id="JAQMUC010000078">
    <property type="protein sequence ID" value="MDB9536952.1"/>
    <property type="molecule type" value="Genomic_DNA"/>
</dbReference>
<evidence type="ECO:0000313" key="9">
    <source>
        <dbReference type="Proteomes" id="UP001211249"/>
    </source>
</evidence>
<dbReference type="InterPro" id="IPR036259">
    <property type="entry name" value="MFS_trans_sf"/>
</dbReference>
<feature type="transmembrane region" description="Helical" evidence="7">
    <location>
        <begin position="308"/>
        <end position="327"/>
    </location>
</feature>
<keyword evidence="6 7" id="KW-0472">Membrane</keyword>
<evidence type="ECO:0000256" key="5">
    <source>
        <dbReference type="ARBA" id="ARBA00022989"/>
    </source>
</evidence>
<keyword evidence="9" id="KW-1185">Reference proteome</keyword>
<dbReference type="InterPro" id="IPR010290">
    <property type="entry name" value="TM_effector"/>
</dbReference>
<dbReference type="Pfam" id="PF05977">
    <property type="entry name" value="MFS_3"/>
    <property type="match status" value="1"/>
</dbReference>
<keyword evidence="5 7" id="KW-1133">Transmembrane helix</keyword>
<keyword evidence="3" id="KW-1003">Cell membrane</keyword>
<accession>A0ABT5AI35</accession>
<gene>
    <name evidence="8" type="ORF">PN451_14155</name>
</gene>
<keyword evidence="4 7" id="KW-0812">Transmembrane</keyword>
<dbReference type="Proteomes" id="UP001211249">
    <property type="component" value="Unassembled WGS sequence"/>
</dbReference>
<evidence type="ECO:0000256" key="2">
    <source>
        <dbReference type="ARBA" id="ARBA00022448"/>
    </source>
</evidence>
<reference evidence="8 9" key="1">
    <citation type="submission" date="2023-01" db="EMBL/GenBank/DDBJ databases">
        <title>Genomes from the Australian National Cyanobacteria Reference Collection.</title>
        <authorList>
            <person name="Willis A."/>
            <person name="Lee E.M.F."/>
        </authorList>
    </citation>
    <scope>NUCLEOTIDE SEQUENCE [LARGE SCALE GENOMIC DNA]</scope>
    <source>
        <strain evidence="8 9">CS-1226</strain>
    </source>
</reference>
<sequence>MLKKNRTSLKKSNKILAVLEVSSPIKSPNLFGFLIGESVSFFGSWMTQIALVWLVYQLTNSPILVGVAGFSNQAMGLVITPLVGVLLDRWNVRYVLLITQILSLFLSSLLAFLTISNQINFPNIIIIGVLQGIIKAFDLPARQVTIPRLLEHRSDTYSAMAVHSFLINTAKFVSPMIGGLIIARNGAGLCFLVDAISYLPFIVAILNMVIKPNMNNPSKSESTKIWHNLKEGFIFVYNFMPIRYILILQIIVCFMAMTYVNLMPVFAKEVLKSNAETMGFLMTSTAFGSIFSGIYLMQRKQVIGLEKVMAISTLVLGVSLILFSRSTRLEICLLLIFIVGLTNTLTLASISNFLQVILVEEDKRGRVTSIFMTTFLGILPFGNLFFGGLAHCIGVANALLFGGICCIFGACFFARQIDKIITVVNPIYQEMGLLPQSNQG</sequence>
<dbReference type="CDD" id="cd06173">
    <property type="entry name" value="MFS_MefA_like"/>
    <property type="match status" value="1"/>
</dbReference>
<proteinExistence type="predicted"/>
<feature type="transmembrane region" description="Helical" evidence="7">
    <location>
        <begin position="278"/>
        <end position="296"/>
    </location>
</feature>
<name>A0ABT5AI35_9CYAN</name>
<dbReference type="Gene3D" id="1.20.1250.20">
    <property type="entry name" value="MFS general substrate transporter like domains"/>
    <property type="match status" value="1"/>
</dbReference>
<evidence type="ECO:0000256" key="6">
    <source>
        <dbReference type="ARBA" id="ARBA00023136"/>
    </source>
</evidence>
<evidence type="ECO:0000256" key="4">
    <source>
        <dbReference type="ARBA" id="ARBA00022692"/>
    </source>
</evidence>
<comment type="caution">
    <text evidence="8">The sequence shown here is derived from an EMBL/GenBank/DDBJ whole genome shotgun (WGS) entry which is preliminary data.</text>
</comment>
<feature type="transmembrane region" description="Helical" evidence="7">
    <location>
        <begin position="333"/>
        <end position="358"/>
    </location>
</feature>
<feature type="transmembrane region" description="Helical" evidence="7">
    <location>
        <begin position="30"/>
        <end position="56"/>
    </location>
</feature>
<dbReference type="PANTHER" id="PTHR23513">
    <property type="entry name" value="INTEGRAL MEMBRANE EFFLUX PROTEIN-RELATED"/>
    <property type="match status" value="1"/>
</dbReference>
<evidence type="ECO:0000313" key="8">
    <source>
        <dbReference type="EMBL" id="MDB9536952.1"/>
    </source>
</evidence>
<feature type="transmembrane region" description="Helical" evidence="7">
    <location>
        <begin position="62"/>
        <end position="87"/>
    </location>
</feature>
<organism evidence="8 9">
    <name type="scientific">Dolichospermum planctonicum CS-1226</name>
    <dbReference type="NCBI Taxonomy" id="3021751"/>
    <lineage>
        <taxon>Bacteria</taxon>
        <taxon>Bacillati</taxon>
        <taxon>Cyanobacteriota</taxon>
        <taxon>Cyanophyceae</taxon>
        <taxon>Nostocales</taxon>
        <taxon>Aphanizomenonaceae</taxon>
        <taxon>Dolichospermum</taxon>
        <taxon>Dolichospermum planctonicum</taxon>
    </lineage>
</organism>
<feature type="transmembrane region" description="Helical" evidence="7">
    <location>
        <begin position="160"/>
        <end position="183"/>
    </location>
</feature>
<evidence type="ECO:0000256" key="7">
    <source>
        <dbReference type="SAM" id="Phobius"/>
    </source>
</evidence>
<dbReference type="RefSeq" id="WP_271796684.1">
    <property type="nucleotide sequence ID" value="NZ_JAQMUC010000078.1"/>
</dbReference>
<feature type="transmembrane region" description="Helical" evidence="7">
    <location>
        <begin position="244"/>
        <end position="266"/>
    </location>
</feature>
<feature type="transmembrane region" description="Helical" evidence="7">
    <location>
        <begin position="94"/>
        <end position="115"/>
    </location>
</feature>
<dbReference type="PANTHER" id="PTHR23513:SF11">
    <property type="entry name" value="STAPHYLOFERRIN A TRANSPORTER"/>
    <property type="match status" value="1"/>
</dbReference>
<evidence type="ECO:0000256" key="3">
    <source>
        <dbReference type="ARBA" id="ARBA00022475"/>
    </source>
</evidence>
<keyword evidence="2" id="KW-0813">Transport</keyword>
<protein>
    <submittedName>
        <fullName evidence="8">MFS transporter</fullName>
    </submittedName>
</protein>
<evidence type="ECO:0000256" key="1">
    <source>
        <dbReference type="ARBA" id="ARBA00004651"/>
    </source>
</evidence>
<feature type="transmembrane region" description="Helical" evidence="7">
    <location>
        <begin position="189"/>
        <end position="210"/>
    </location>
</feature>